<evidence type="ECO:0000313" key="5">
    <source>
        <dbReference type="EMBL" id="VAW45292.1"/>
    </source>
</evidence>
<dbReference type="PANTHER" id="PTHR37469">
    <property type="entry name" value="CELLOBIONIC ACID PHOSPHORYLASE-RELATED"/>
    <property type="match status" value="1"/>
</dbReference>
<feature type="domain" description="Glycosyl hydrolase 94 supersandwich" evidence="3">
    <location>
        <begin position="109"/>
        <end position="295"/>
    </location>
</feature>
<dbReference type="InterPro" id="IPR012341">
    <property type="entry name" value="6hp_glycosidase-like_sf"/>
</dbReference>
<keyword evidence="2" id="KW-0808">Transferase</keyword>
<dbReference type="InterPro" id="IPR010383">
    <property type="entry name" value="Glyco_hydrolase_94_b-supersand"/>
</dbReference>
<name>A0A3B0W207_9ZZZZ</name>
<dbReference type="InterPro" id="IPR037018">
    <property type="entry name" value="GH65_N"/>
</dbReference>
<dbReference type="InterPro" id="IPR008928">
    <property type="entry name" value="6-hairpin_glycosidase_sf"/>
</dbReference>
<evidence type="ECO:0000256" key="2">
    <source>
        <dbReference type="ARBA" id="ARBA00022679"/>
    </source>
</evidence>
<dbReference type="InterPro" id="IPR052047">
    <property type="entry name" value="GH94_Enzymes"/>
</dbReference>
<dbReference type="Pfam" id="PF06165">
    <property type="entry name" value="GH94_b-supersand"/>
    <property type="match status" value="1"/>
</dbReference>
<proteinExistence type="predicted"/>
<dbReference type="GO" id="GO:0016757">
    <property type="term" value="F:glycosyltransferase activity"/>
    <property type="evidence" value="ECO:0007669"/>
    <property type="project" value="UniProtKB-KW"/>
</dbReference>
<feature type="domain" description="Glycosyl hydrolase 94 catalytic" evidence="4">
    <location>
        <begin position="631"/>
        <end position="806"/>
    </location>
</feature>
<keyword evidence="1" id="KW-0328">Glycosyltransferase</keyword>
<dbReference type="Pfam" id="PF17167">
    <property type="entry name" value="Glyco_hydro_94"/>
    <property type="match status" value="1"/>
</dbReference>
<dbReference type="Gene3D" id="1.50.10.10">
    <property type="match status" value="1"/>
</dbReference>
<organism evidence="5">
    <name type="scientific">hydrothermal vent metagenome</name>
    <dbReference type="NCBI Taxonomy" id="652676"/>
    <lineage>
        <taxon>unclassified sequences</taxon>
        <taxon>metagenomes</taxon>
        <taxon>ecological metagenomes</taxon>
    </lineage>
</organism>
<evidence type="ECO:0000259" key="4">
    <source>
        <dbReference type="Pfam" id="PF17167"/>
    </source>
</evidence>
<dbReference type="Gene3D" id="2.70.98.40">
    <property type="entry name" value="Glycoside hydrolase, family 65, N-terminal domain"/>
    <property type="match status" value="1"/>
</dbReference>
<dbReference type="InterPro" id="IPR033432">
    <property type="entry name" value="GH94_catalytic"/>
</dbReference>
<protein>
    <submittedName>
        <fullName evidence="5">Uncharacterized protein</fullName>
    </submittedName>
</protein>
<dbReference type="PANTHER" id="PTHR37469:SF2">
    <property type="entry name" value="CELLOBIONIC ACID PHOSPHORYLASE"/>
    <property type="match status" value="1"/>
</dbReference>
<dbReference type="SUPFAM" id="SSF48208">
    <property type="entry name" value="Six-hairpin glycosidases"/>
    <property type="match status" value="1"/>
</dbReference>
<dbReference type="AlphaFoldDB" id="A0A3B0W207"/>
<dbReference type="EMBL" id="UOFC01000052">
    <property type="protein sequence ID" value="VAW45292.1"/>
    <property type="molecule type" value="Genomic_DNA"/>
</dbReference>
<gene>
    <name evidence="5" type="ORF">MNBD_GAMMA03-986</name>
</gene>
<dbReference type="GO" id="GO:0005975">
    <property type="term" value="P:carbohydrate metabolic process"/>
    <property type="evidence" value="ECO:0007669"/>
    <property type="project" value="InterPro"/>
</dbReference>
<accession>A0A3B0W207</accession>
<evidence type="ECO:0000259" key="3">
    <source>
        <dbReference type="Pfam" id="PF06165"/>
    </source>
</evidence>
<evidence type="ECO:0000256" key="1">
    <source>
        <dbReference type="ARBA" id="ARBA00022676"/>
    </source>
</evidence>
<sequence length="901" mass="102104">MLSQSSFYKYNSDGVSFLSKGSVDWRTIYFPLCGVASDGIKSSITPFLCGDIKIDKNFYLTKPVSTEDLRYPVRNFFISVKGKGVVSLVGGKLSVEAGQIWHKVKGVYKQQGIEIEVLNFVPVSEENLELMQVTVRNISQGILTITPTSVIPVFGRALANKHDHEHVTSLLHRTKQLKEGVFVQPTMSFNEEGHKKNALSCYVFGIDGRESLPVGSFPTIDSFYGSSGTALEPEAITNEVMPKNLIDEKINGKEAVGALRFATIDLVPQEERVYVITIGVAQGENEAREDFQKFNSCKKVKKAYEENKKYWMHKTEATAFQTGNDDFNSWMRWVTLQPVLRRIYGCSFLPDHDYGKGGKGWRDIWQDLLSLILIEPDQVREDLINNFAGVRIDGSNATIIGSAPGEFIADRNAIARVWMDHGVWPFMTLLLYVNQTGDYNILFEQNTYFRDVQMSRTFQKDEVWTPEYGNKLKDVKGNTYKGTLIEHVLLQNLVQFFNVGEHNITRLESADWNDGLDMGFDRGESVTFMSAYAGNLEAMAELLIRCKEVLDIQEIVLSKEIVVLLDSLIEEGVDYSSVQAKKTFLFETYFSSVEPEVSGEQVKINIDDVVKDLRKKKDWIFQHIRTQEWITVDKNGFRDSWFNGYYDNEAVRVEGDIDGIVRMTLTGQVFPMMSGVVKDDDVKVVDAAVRRYLQDRKLGGIRLNSNFEKEPYLELGRAFGFAYGTKENGAFFSHMIVMYAYALYSRGLAREGYEVLQSIYNMCIDTQRSKIYPGIPEYFDSEGKGMYHYLTGSASWLVLTQLTQVFGVRGCGGDLVLAPMLVKEEFNKKGLAAVSCPFAGKQLMVIYENSSKKDFGSYRIEEVFCNKNVISFERYAQNGIKIIRKLVEDVEGDVELNVILS</sequence>
<reference evidence="5" key="1">
    <citation type="submission" date="2018-06" db="EMBL/GenBank/DDBJ databases">
        <authorList>
            <person name="Zhirakovskaya E."/>
        </authorList>
    </citation>
    <scope>NUCLEOTIDE SEQUENCE</scope>
</reference>